<dbReference type="SMART" id="SM00450">
    <property type="entry name" value="RHOD"/>
    <property type="match status" value="1"/>
</dbReference>
<name>A0ABM9ENZ1_9BACI</name>
<dbReference type="PANTHER" id="PTHR30401">
    <property type="entry name" value="TRNA 2-SELENOURIDINE SYNTHASE"/>
    <property type="match status" value="1"/>
</dbReference>
<dbReference type="PROSITE" id="PS50206">
    <property type="entry name" value="RHODANESE_3"/>
    <property type="match status" value="1"/>
</dbReference>
<dbReference type="SUPFAM" id="SSF52540">
    <property type="entry name" value="P-loop containing nucleoside triphosphate hydrolases"/>
    <property type="match status" value="1"/>
</dbReference>
<dbReference type="Gene3D" id="3.40.250.10">
    <property type="entry name" value="Rhodanese-like domain"/>
    <property type="match status" value="1"/>
</dbReference>
<dbReference type="InterPro" id="IPR058840">
    <property type="entry name" value="AAA_SelU"/>
</dbReference>
<proteinExistence type="predicted"/>
<dbReference type="EC" id="2.5.1.-" evidence="3"/>
<keyword evidence="1" id="KW-0711">Selenium</keyword>
<dbReference type="InterPro" id="IPR036873">
    <property type="entry name" value="Rhodanese-like_dom_sf"/>
</dbReference>
<dbReference type="NCBIfam" id="NF008750">
    <property type="entry name" value="PRK11784.1-2"/>
    <property type="match status" value="1"/>
</dbReference>
<protein>
    <submittedName>
        <fullName evidence="3">tRNA 2-selenouridine synthase</fullName>
        <ecNumber evidence="3">2.5.1.-</ecNumber>
    </submittedName>
</protein>
<dbReference type="EMBL" id="CALBWS010000006">
    <property type="protein sequence ID" value="CAH2714326.1"/>
    <property type="molecule type" value="Genomic_DNA"/>
</dbReference>
<accession>A0ABM9ENZ1</accession>
<reference evidence="3" key="1">
    <citation type="submission" date="2022-04" db="EMBL/GenBank/DDBJ databases">
        <authorList>
            <person name="Criscuolo A."/>
        </authorList>
    </citation>
    <scope>NUCLEOTIDE SEQUENCE</scope>
    <source>
        <strain evidence="3">CIP111895</strain>
    </source>
</reference>
<keyword evidence="4" id="KW-1185">Reference proteome</keyword>
<sequence>MFINRILPLAAIIILSRGVVYMKEITVDELFMLKDPIIIDIRSPIEFEDGAIPGAINVPLFSNEERQEIGTIYKHEGNSAAKWRAMELVSPKIPHLLSIIKSYQAKGEIVIHCWRGGMRSKAVITFLEFSGIFAWRLIGGYKAYRHYILEKLPSLLPSKAIVLHGMTGVGKTEVLKLLKKKGYPILDLEEMAGHRGSIFGTIGLSNGHNQKTFDSLLFKGLQEIQGADYFLVEAESKRIGKAVQPEKLMDIKFKGTNIYIHSPLEQRVIQLISEYVKPYEQEGWYYDKISDGIEKVLRRVKDSEVRKSLIESLHVKDYQEMIKILLEHYYDPRYDHARQEYKEDFFDIHADNPFDAAEKIANLLNELSIHPNFALKNY</sequence>
<evidence type="ECO:0000313" key="3">
    <source>
        <dbReference type="EMBL" id="CAH2714326.1"/>
    </source>
</evidence>
<dbReference type="Proteomes" id="UP000838308">
    <property type="component" value="Unassembled WGS sequence"/>
</dbReference>
<gene>
    <name evidence="3" type="primary">selU</name>
    <name evidence="3" type="ORF">BACCIP111895_01487</name>
</gene>
<evidence type="ECO:0000313" key="4">
    <source>
        <dbReference type="Proteomes" id="UP000838308"/>
    </source>
</evidence>
<dbReference type="Pfam" id="PF26341">
    <property type="entry name" value="AAA_SelU"/>
    <property type="match status" value="1"/>
</dbReference>
<dbReference type="GO" id="GO:0016740">
    <property type="term" value="F:transferase activity"/>
    <property type="evidence" value="ECO:0007669"/>
    <property type="project" value="UniProtKB-KW"/>
</dbReference>
<dbReference type="InterPro" id="IPR027417">
    <property type="entry name" value="P-loop_NTPase"/>
</dbReference>
<dbReference type="NCBIfam" id="TIGR03167">
    <property type="entry name" value="tRNA_sel_U_synt"/>
    <property type="match status" value="1"/>
</dbReference>
<dbReference type="InterPro" id="IPR017582">
    <property type="entry name" value="SelU"/>
</dbReference>
<dbReference type="Pfam" id="PF00581">
    <property type="entry name" value="Rhodanese"/>
    <property type="match status" value="1"/>
</dbReference>
<comment type="caution">
    <text evidence="3">The sequence shown here is derived from an EMBL/GenBank/DDBJ whole genome shotgun (WGS) entry which is preliminary data.</text>
</comment>
<dbReference type="SUPFAM" id="SSF52821">
    <property type="entry name" value="Rhodanese/Cell cycle control phosphatase"/>
    <property type="match status" value="1"/>
</dbReference>
<evidence type="ECO:0000259" key="2">
    <source>
        <dbReference type="PROSITE" id="PS50206"/>
    </source>
</evidence>
<keyword evidence="3" id="KW-0808">Transferase</keyword>
<dbReference type="InterPro" id="IPR001763">
    <property type="entry name" value="Rhodanese-like_dom"/>
</dbReference>
<dbReference type="Gene3D" id="3.40.50.300">
    <property type="entry name" value="P-loop containing nucleotide triphosphate hydrolases"/>
    <property type="match status" value="1"/>
</dbReference>
<evidence type="ECO:0000256" key="1">
    <source>
        <dbReference type="ARBA" id="ARBA00023266"/>
    </source>
</evidence>
<feature type="domain" description="Rhodanese" evidence="2">
    <location>
        <begin position="32"/>
        <end position="153"/>
    </location>
</feature>
<dbReference type="PANTHER" id="PTHR30401:SF0">
    <property type="entry name" value="TRNA 2-SELENOURIDINE SYNTHASE"/>
    <property type="match status" value="1"/>
</dbReference>
<organism evidence="3 4">
    <name type="scientific">Neobacillus rhizosphaerae</name>
    <dbReference type="NCBI Taxonomy" id="2880965"/>
    <lineage>
        <taxon>Bacteria</taxon>
        <taxon>Bacillati</taxon>
        <taxon>Bacillota</taxon>
        <taxon>Bacilli</taxon>
        <taxon>Bacillales</taxon>
        <taxon>Bacillaceae</taxon>
        <taxon>Neobacillus</taxon>
    </lineage>
</organism>